<evidence type="ECO:0000256" key="12">
    <source>
        <dbReference type="RuleBase" id="RU079119"/>
    </source>
</evidence>
<evidence type="ECO:0000259" key="13">
    <source>
        <dbReference type="Pfam" id="PF01529"/>
    </source>
</evidence>
<feature type="transmembrane region" description="Helical" evidence="12">
    <location>
        <begin position="416"/>
        <end position="438"/>
    </location>
</feature>
<dbReference type="Proteomes" id="UP001221898">
    <property type="component" value="Unassembled WGS sequence"/>
</dbReference>
<comment type="catalytic activity">
    <reaction evidence="12">
        <text>L-cysteinyl-[protein] + hexadecanoyl-CoA = S-hexadecanoyl-L-cysteinyl-[protein] + CoA</text>
        <dbReference type="Rhea" id="RHEA:36683"/>
        <dbReference type="Rhea" id="RHEA-COMP:10131"/>
        <dbReference type="Rhea" id="RHEA-COMP:11032"/>
        <dbReference type="ChEBI" id="CHEBI:29950"/>
        <dbReference type="ChEBI" id="CHEBI:57287"/>
        <dbReference type="ChEBI" id="CHEBI:57379"/>
        <dbReference type="ChEBI" id="CHEBI:74151"/>
        <dbReference type="EC" id="2.3.1.225"/>
    </reaction>
</comment>
<reference evidence="14" key="1">
    <citation type="journal article" date="2023" name="Science">
        <title>Genome structures resolve the early diversification of teleost fishes.</title>
        <authorList>
            <person name="Parey E."/>
            <person name="Louis A."/>
            <person name="Montfort J."/>
            <person name="Bouchez O."/>
            <person name="Roques C."/>
            <person name="Iampietro C."/>
            <person name="Lluch J."/>
            <person name="Castinel A."/>
            <person name="Donnadieu C."/>
            <person name="Desvignes T."/>
            <person name="Floi Bucao C."/>
            <person name="Jouanno E."/>
            <person name="Wen M."/>
            <person name="Mejri S."/>
            <person name="Dirks R."/>
            <person name="Jansen H."/>
            <person name="Henkel C."/>
            <person name="Chen W.J."/>
            <person name="Zahm M."/>
            <person name="Cabau C."/>
            <person name="Klopp C."/>
            <person name="Thompson A.W."/>
            <person name="Robinson-Rechavi M."/>
            <person name="Braasch I."/>
            <person name="Lecointre G."/>
            <person name="Bobe J."/>
            <person name="Postlethwait J.H."/>
            <person name="Berthelot C."/>
            <person name="Roest Crollius H."/>
            <person name="Guiguen Y."/>
        </authorList>
    </citation>
    <scope>NUCLEOTIDE SEQUENCE</scope>
    <source>
        <strain evidence="14">NC1722</strain>
    </source>
</reference>
<dbReference type="GO" id="GO:0019706">
    <property type="term" value="F:protein-cysteine S-palmitoyltransferase activity"/>
    <property type="evidence" value="ECO:0007669"/>
    <property type="project" value="UniProtKB-EC"/>
</dbReference>
<protein>
    <recommendedName>
        <fullName evidence="12">Palmitoyltransferase</fullName>
        <ecNumber evidence="12">2.3.1.225</ecNumber>
    </recommendedName>
</protein>
<keyword evidence="9 12" id="KW-0472">Membrane</keyword>
<comment type="caution">
    <text evidence="14">The sequence shown here is derived from an EMBL/GenBank/DDBJ whole genome shotgun (WGS) entry which is preliminary data.</text>
</comment>
<dbReference type="AlphaFoldDB" id="A0AAD7X0Z4"/>
<feature type="transmembrane region" description="Helical" evidence="12">
    <location>
        <begin position="536"/>
        <end position="553"/>
    </location>
</feature>
<sequence length="688" mass="76684">MCSHDPQRTSKNGVWTGLAYGRMRCVASFQEVGEKRGESNDKISFSLKLFVMMDWNDGHACQSHGHVDDPFHGHGGHSHGHGHGGMIPGFKPRSRGPMTDIAMDPTQQPKRHSYMEDGSSWDIIKATQFGIEDRCKELVEAGYDVRQLDKENVSLLHWAAINNRMELVKYYMSKGAIVDQLGGDLNSTPLHWAVRQGHLSMVIQLLRCGADPSLADGEGFCSLHLAVLFQHMATAAYLMAKGQEVDSPDLNGQTPLMLAAQKIIGPEPTNFLIKSNASVNAVDKVNRNSSLHCAVLAGNVDAAHVLLEAGASVDLQNAKGHTPIDLAHQVHSPLLIHMLNHIKQERIKSNSPCFRIVNQYKLHLQLLLSTVVMWLVGAIADLHSESWLLKGVLLACVLAVVNLVTRHLAGPSIQGFIPASTLIASLLWMLVTWCLWFLPDILHQALQLPQSHRISAVALSWVTDPGYIRATEEDKKRNVVLLAEAGCLDPRIFCTSCMMRKPIRANHCFACDACVAKQDHHSMWINGCIGARNHRYFVTFLFSLTLFGAWMFYGSINYWSKHCSLNYHKQGAWGVLTALVGCSPWVLYMFCIAFLHTCWASVSLLMQLYQIAVYGLTLSERMSLLQGKRRFPQSSSLRQNPYNLGLVQNTVNFFQLRCCGLFKPAIVDWTQQYSAVLNHPTGDTFHTV</sequence>
<evidence type="ECO:0000256" key="8">
    <source>
        <dbReference type="ARBA" id="ARBA00023043"/>
    </source>
</evidence>
<evidence type="ECO:0000256" key="10">
    <source>
        <dbReference type="ARBA" id="ARBA00023329"/>
    </source>
</evidence>
<dbReference type="PROSITE" id="PS50216">
    <property type="entry name" value="DHHC"/>
    <property type="match status" value="1"/>
</dbReference>
<comment type="subcellular location">
    <subcellularLocation>
        <location evidence="1">Cytoplasmic vesicle membrane</location>
        <topology evidence="1">Multi-pass membrane protein</topology>
    </subcellularLocation>
    <subcellularLocation>
        <location evidence="2">Golgi apparatus membrane</location>
        <topology evidence="2">Multi-pass membrane protein</topology>
    </subcellularLocation>
</comment>
<evidence type="ECO:0000256" key="7">
    <source>
        <dbReference type="ARBA" id="ARBA00023034"/>
    </source>
</evidence>
<evidence type="ECO:0000256" key="11">
    <source>
        <dbReference type="PROSITE-ProRule" id="PRU00023"/>
    </source>
</evidence>
<feature type="transmembrane region" description="Helical" evidence="12">
    <location>
        <begin position="387"/>
        <end position="404"/>
    </location>
</feature>
<name>A0AAD7X0Z4_9TELE</name>
<dbReference type="InterPro" id="IPR036770">
    <property type="entry name" value="Ankyrin_rpt-contain_sf"/>
</dbReference>
<feature type="repeat" description="ANK" evidence="11">
    <location>
        <begin position="251"/>
        <end position="284"/>
    </location>
</feature>
<dbReference type="SMART" id="SM00248">
    <property type="entry name" value="ANK"/>
    <property type="match status" value="5"/>
</dbReference>
<keyword evidence="10" id="KW-0968">Cytoplasmic vesicle</keyword>
<feature type="transmembrane region" description="Helical" evidence="12">
    <location>
        <begin position="573"/>
        <end position="595"/>
    </location>
</feature>
<evidence type="ECO:0000256" key="5">
    <source>
        <dbReference type="ARBA" id="ARBA00022737"/>
    </source>
</evidence>
<proteinExistence type="inferred from homology"/>
<dbReference type="InterPro" id="IPR001594">
    <property type="entry name" value="Palmitoyltrfase_DHHC"/>
</dbReference>
<dbReference type="EC" id="2.3.1.225" evidence="12"/>
<keyword evidence="15" id="KW-1185">Reference proteome</keyword>
<dbReference type="Pfam" id="PF01529">
    <property type="entry name" value="DHHC"/>
    <property type="match status" value="1"/>
</dbReference>
<feature type="repeat" description="ANK" evidence="11">
    <location>
        <begin position="185"/>
        <end position="217"/>
    </location>
</feature>
<evidence type="ECO:0000256" key="4">
    <source>
        <dbReference type="ARBA" id="ARBA00022692"/>
    </source>
</evidence>
<dbReference type="PANTHER" id="PTHR24161:SF16">
    <property type="entry name" value="PALMITOYLTRANSFERASE ZDHHC13"/>
    <property type="match status" value="1"/>
</dbReference>
<organism evidence="14 15">
    <name type="scientific">Aldrovandia affinis</name>
    <dbReference type="NCBI Taxonomy" id="143900"/>
    <lineage>
        <taxon>Eukaryota</taxon>
        <taxon>Metazoa</taxon>
        <taxon>Chordata</taxon>
        <taxon>Craniata</taxon>
        <taxon>Vertebrata</taxon>
        <taxon>Euteleostomi</taxon>
        <taxon>Actinopterygii</taxon>
        <taxon>Neopterygii</taxon>
        <taxon>Teleostei</taxon>
        <taxon>Notacanthiformes</taxon>
        <taxon>Halosauridae</taxon>
        <taxon>Aldrovandia</taxon>
    </lineage>
</organism>
<evidence type="ECO:0000256" key="3">
    <source>
        <dbReference type="ARBA" id="ARBA00010104"/>
    </source>
</evidence>
<evidence type="ECO:0000256" key="1">
    <source>
        <dbReference type="ARBA" id="ARBA00004439"/>
    </source>
</evidence>
<evidence type="ECO:0000313" key="15">
    <source>
        <dbReference type="Proteomes" id="UP001221898"/>
    </source>
</evidence>
<dbReference type="SUPFAM" id="SSF48403">
    <property type="entry name" value="Ankyrin repeat"/>
    <property type="match status" value="1"/>
</dbReference>
<keyword evidence="4 12" id="KW-0812">Transmembrane</keyword>
<evidence type="ECO:0000313" key="14">
    <source>
        <dbReference type="EMBL" id="KAJ8416218.1"/>
    </source>
</evidence>
<keyword evidence="5" id="KW-0677">Repeat</keyword>
<gene>
    <name evidence="14" type="ORF">AAFF_G00382400</name>
</gene>
<feature type="transmembrane region" description="Helical" evidence="12">
    <location>
        <begin position="362"/>
        <end position="380"/>
    </location>
</feature>
<keyword evidence="7" id="KW-0333">Golgi apparatus</keyword>
<keyword evidence="8 11" id="KW-0040">ANK repeat</keyword>
<evidence type="ECO:0000256" key="9">
    <source>
        <dbReference type="ARBA" id="ARBA00023136"/>
    </source>
</evidence>
<evidence type="ECO:0000256" key="6">
    <source>
        <dbReference type="ARBA" id="ARBA00022989"/>
    </source>
</evidence>
<dbReference type="PANTHER" id="PTHR24161">
    <property type="entry name" value="ANK_REP_REGION DOMAIN-CONTAINING PROTEIN-RELATED"/>
    <property type="match status" value="1"/>
</dbReference>
<dbReference type="PROSITE" id="PS50297">
    <property type="entry name" value="ANK_REP_REGION"/>
    <property type="match status" value="2"/>
</dbReference>
<feature type="repeat" description="ANK" evidence="11">
    <location>
        <begin position="218"/>
        <end position="250"/>
    </location>
</feature>
<dbReference type="Pfam" id="PF12796">
    <property type="entry name" value="Ank_2"/>
    <property type="match status" value="2"/>
</dbReference>
<keyword evidence="6 12" id="KW-1133">Transmembrane helix</keyword>
<keyword evidence="12" id="KW-0808">Transferase</keyword>
<feature type="repeat" description="ANK" evidence="11">
    <location>
        <begin position="286"/>
        <end position="318"/>
    </location>
</feature>
<accession>A0AAD7X0Z4</accession>
<dbReference type="EMBL" id="JAINUG010000007">
    <property type="protein sequence ID" value="KAJ8416218.1"/>
    <property type="molecule type" value="Genomic_DNA"/>
</dbReference>
<comment type="domain">
    <text evidence="12">The DHHC domain is required for palmitoyltransferase activity.</text>
</comment>
<keyword evidence="12" id="KW-0012">Acyltransferase</keyword>
<comment type="similarity">
    <text evidence="3">Belongs to the DHHC palmitoyltransferase family. AKR/ZDHHC17 subfamily.</text>
</comment>
<dbReference type="GO" id="GO:0000139">
    <property type="term" value="C:Golgi membrane"/>
    <property type="evidence" value="ECO:0007669"/>
    <property type="project" value="UniProtKB-SubCell"/>
</dbReference>
<evidence type="ECO:0000256" key="2">
    <source>
        <dbReference type="ARBA" id="ARBA00004653"/>
    </source>
</evidence>
<dbReference type="GO" id="GO:0030659">
    <property type="term" value="C:cytoplasmic vesicle membrane"/>
    <property type="evidence" value="ECO:0007669"/>
    <property type="project" value="UniProtKB-SubCell"/>
</dbReference>
<dbReference type="PROSITE" id="PS50088">
    <property type="entry name" value="ANK_REPEAT"/>
    <property type="match status" value="4"/>
</dbReference>
<dbReference type="Gene3D" id="1.25.40.20">
    <property type="entry name" value="Ankyrin repeat-containing domain"/>
    <property type="match status" value="1"/>
</dbReference>
<feature type="domain" description="Palmitoyltransferase DHHC" evidence="13">
    <location>
        <begin position="492"/>
        <end position="623"/>
    </location>
</feature>
<dbReference type="InterPro" id="IPR002110">
    <property type="entry name" value="Ankyrin_rpt"/>
</dbReference>